<dbReference type="Gene3D" id="1.10.10.10">
    <property type="entry name" value="Winged helix-like DNA-binding domain superfamily/Winged helix DNA-binding domain"/>
    <property type="match status" value="1"/>
</dbReference>
<dbReference type="GO" id="GO:0003700">
    <property type="term" value="F:DNA-binding transcription factor activity"/>
    <property type="evidence" value="ECO:0007669"/>
    <property type="project" value="InterPro"/>
</dbReference>
<dbReference type="GO" id="GO:0006950">
    <property type="term" value="P:response to stress"/>
    <property type="evidence" value="ECO:0007669"/>
    <property type="project" value="TreeGrafter"/>
</dbReference>
<dbReference type="PRINTS" id="PR00598">
    <property type="entry name" value="HTHMARR"/>
</dbReference>
<dbReference type="SMART" id="SM00347">
    <property type="entry name" value="HTH_MARR"/>
    <property type="match status" value="1"/>
</dbReference>
<proteinExistence type="predicted"/>
<organism evidence="2 3">
    <name type="scientific">Nocardia africana</name>
    <dbReference type="NCBI Taxonomy" id="134964"/>
    <lineage>
        <taxon>Bacteria</taxon>
        <taxon>Bacillati</taxon>
        <taxon>Actinomycetota</taxon>
        <taxon>Actinomycetes</taxon>
        <taxon>Mycobacteriales</taxon>
        <taxon>Nocardiaceae</taxon>
        <taxon>Nocardia</taxon>
    </lineage>
</organism>
<feature type="domain" description="HTH marR-type" evidence="1">
    <location>
        <begin position="6"/>
        <end position="138"/>
    </location>
</feature>
<dbReference type="RefSeq" id="WP_062965239.1">
    <property type="nucleotide sequence ID" value="NZ_JAJFOE010000001.1"/>
</dbReference>
<dbReference type="PROSITE" id="PS50995">
    <property type="entry name" value="HTH_MARR_2"/>
    <property type="match status" value="1"/>
</dbReference>
<protein>
    <submittedName>
        <fullName evidence="2">Multiple antibiotic resistance protein marR</fullName>
    </submittedName>
</protein>
<dbReference type="InterPro" id="IPR000835">
    <property type="entry name" value="HTH_MarR-typ"/>
</dbReference>
<dbReference type="SUPFAM" id="SSF46785">
    <property type="entry name" value="Winged helix' DNA-binding domain"/>
    <property type="match status" value="1"/>
</dbReference>
<name>A0A378WWN2_9NOCA</name>
<evidence type="ECO:0000313" key="2">
    <source>
        <dbReference type="EMBL" id="SUA44824.1"/>
    </source>
</evidence>
<dbReference type="Pfam" id="PF12802">
    <property type="entry name" value="MarR_2"/>
    <property type="match status" value="1"/>
</dbReference>
<dbReference type="PANTHER" id="PTHR33164:SF13">
    <property type="entry name" value="4-HYDROXYPHENYLACETATE CATABOLISM PROTEIN"/>
    <property type="match status" value="1"/>
</dbReference>
<dbReference type="OrthoDB" id="69852at2"/>
<dbReference type="EMBL" id="UGRU01000001">
    <property type="protein sequence ID" value="SUA44824.1"/>
    <property type="molecule type" value="Genomic_DNA"/>
</dbReference>
<evidence type="ECO:0000259" key="1">
    <source>
        <dbReference type="PROSITE" id="PS50995"/>
    </source>
</evidence>
<reference evidence="2 3" key="1">
    <citation type="submission" date="2018-06" db="EMBL/GenBank/DDBJ databases">
        <authorList>
            <consortium name="Pathogen Informatics"/>
            <person name="Doyle S."/>
        </authorList>
    </citation>
    <scope>NUCLEOTIDE SEQUENCE [LARGE SCALE GENOMIC DNA]</scope>
    <source>
        <strain evidence="2 3">NCTC13184</strain>
    </source>
</reference>
<accession>A0A378WWN2</accession>
<dbReference type="PANTHER" id="PTHR33164">
    <property type="entry name" value="TRANSCRIPTIONAL REGULATOR, MARR FAMILY"/>
    <property type="match status" value="1"/>
</dbReference>
<dbReference type="InterPro" id="IPR039422">
    <property type="entry name" value="MarR/SlyA-like"/>
</dbReference>
<dbReference type="AlphaFoldDB" id="A0A378WWN2"/>
<gene>
    <name evidence="2" type="primary">marR_4</name>
    <name evidence="2" type="ORF">NCTC13184_03346</name>
</gene>
<dbReference type="InterPro" id="IPR036388">
    <property type="entry name" value="WH-like_DNA-bd_sf"/>
</dbReference>
<sequence length="151" mass="16502">MAPLSAPSLAQLINRAARAFARDADNMLRPLGLRYAQVPALALLNEGVELTQKELAEATGIEQPSMAQLLARMDRDGLIRRKPNPHDARSQTIQLAGGAEARLTEAHEHLVALDQRAVAGFTADEIATLRHLLTRLGDNLDRRNDPFPDPS</sequence>
<dbReference type="Proteomes" id="UP000255082">
    <property type="component" value="Unassembled WGS sequence"/>
</dbReference>
<evidence type="ECO:0000313" key="3">
    <source>
        <dbReference type="Proteomes" id="UP000255082"/>
    </source>
</evidence>
<dbReference type="InterPro" id="IPR036390">
    <property type="entry name" value="WH_DNA-bd_sf"/>
</dbReference>